<dbReference type="EMBL" id="JBHSHP010000012">
    <property type="protein sequence ID" value="MFC4754135.1"/>
    <property type="molecule type" value="Genomic_DNA"/>
</dbReference>
<evidence type="ECO:0000256" key="1">
    <source>
        <dbReference type="ARBA" id="ARBA00001974"/>
    </source>
</evidence>
<protein>
    <submittedName>
        <fullName evidence="7">NAD(P)/FAD-dependent oxidoreductase</fullName>
    </submittedName>
</protein>
<evidence type="ECO:0000256" key="3">
    <source>
        <dbReference type="ARBA" id="ARBA00022827"/>
    </source>
</evidence>
<keyword evidence="3" id="KW-0274">FAD</keyword>
<dbReference type="InterPro" id="IPR036188">
    <property type="entry name" value="FAD/NAD-bd_sf"/>
</dbReference>
<comment type="caution">
    <text evidence="7">The sequence shown here is derived from an EMBL/GenBank/DDBJ whole genome shotgun (WGS) entry which is preliminary data.</text>
</comment>
<dbReference type="PRINTS" id="PR00469">
    <property type="entry name" value="PNDRDTASEII"/>
</dbReference>
<dbReference type="Gene3D" id="3.30.390.30">
    <property type="match status" value="1"/>
</dbReference>
<keyword evidence="8" id="KW-1185">Reference proteome</keyword>
<name>A0ABV9PP39_9ACTN</name>
<proteinExistence type="predicted"/>
<sequence length="401" mass="41874">MNAGDAHAGGTDRDGTDPGRVVVVGAGLAGGRTCVALREAGFAGPIVLLGDEPHPPYDRPPLTKATLTDGADPDLGLDLEMVDFRPGTRVTSLDPDGRVLETDRGPIGYDTLVLATGMQPVTLPGTGEQRTLRTREDAEALRAELRPGARLVIIGAGWIGAEVATAAIAAGCVVTCVDEASGPLGRVLGDEVAARMTGMWAGIDLRTGVRVREIAPEGVVLSDGSVVEADVVLTAVGVRADLDWLREAGLETAGGALAVDADQRTSLPGVYAVGDVAARWSDRIGDRAHTGHWDSAASGARSAAAAILGRPAGSDEVPYFWSDQFGVKIQYVGQHHPGDRLVIREHPEKPDKWGCAWLDSEDRLTGHLSVGLPRAMVQARAALLRNEPVQVSGLSDLTAVL</sequence>
<dbReference type="PANTHER" id="PTHR43557:SF2">
    <property type="entry name" value="RIESKE DOMAIN-CONTAINING PROTEIN-RELATED"/>
    <property type="match status" value="1"/>
</dbReference>
<dbReference type="PRINTS" id="PR00368">
    <property type="entry name" value="FADPNR"/>
</dbReference>
<dbReference type="Gene3D" id="3.50.50.60">
    <property type="entry name" value="FAD/NAD(P)-binding domain"/>
    <property type="match status" value="2"/>
</dbReference>
<dbReference type="InterPro" id="IPR050446">
    <property type="entry name" value="FAD-oxidoreductase/Apoptosis"/>
</dbReference>
<dbReference type="InterPro" id="IPR016156">
    <property type="entry name" value="FAD/NAD-linked_Rdtase_dimer_sf"/>
</dbReference>
<dbReference type="Proteomes" id="UP001595836">
    <property type="component" value="Unassembled WGS sequence"/>
</dbReference>
<evidence type="ECO:0000259" key="6">
    <source>
        <dbReference type="Pfam" id="PF14759"/>
    </source>
</evidence>
<dbReference type="SUPFAM" id="SSF51905">
    <property type="entry name" value="FAD/NAD(P)-binding domain"/>
    <property type="match status" value="1"/>
</dbReference>
<dbReference type="SUPFAM" id="SSF55424">
    <property type="entry name" value="FAD/NAD-linked reductases, dimerisation (C-terminal) domain"/>
    <property type="match status" value="1"/>
</dbReference>
<dbReference type="InterPro" id="IPR023753">
    <property type="entry name" value="FAD/NAD-binding_dom"/>
</dbReference>
<feature type="domain" description="FAD/NAD(P)-binding" evidence="5">
    <location>
        <begin position="20"/>
        <end position="289"/>
    </location>
</feature>
<gene>
    <name evidence="7" type="ORF">ACFO7U_04980</name>
</gene>
<accession>A0ABV9PP39</accession>
<organism evidence="7 8">
    <name type="scientific">Dietzia aurantiaca</name>
    <dbReference type="NCBI Taxonomy" id="983873"/>
    <lineage>
        <taxon>Bacteria</taxon>
        <taxon>Bacillati</taxon>
        <taxon>Actinomycetota</taxon>
        <taxon>Actinomycetes</taxon>
        <taxon>Mycobacteriales</taxon>
        <taxon>Dietziaceae</taxon>
        <taxon>Dietzia</taxon>
    </lineage>
</organism>
<keyword evidence="2" id="KW-0285">Flavoprotein</keyword>
<feature type="domain" description="Reductase C-terminal" evidence="6">
    <location>
        <begin position="319"/>
        <end position="397"/>
    </location>
</feature>
<evidence type="ECO:0000256" key="4">
    <source>
        <dbReference type="ARBA" id="ARBA00023002"/>
    </source>
</evidence>
<evidence type="ECO:0000256" key="2">
    <source>
        <dbReference type="ARBA" id="ARBA00022630"/>
    </source>
</evidence>
<dbReference type="Pfam" id="PF14759">
    <property type="entry name" value="Reductase_C"/>
    <property type="match status" value="1"/>
</dbReference>
<dbReference type="RefSeq" id="WP_344987955.1">
    <property type="nucleotide sequence ID" value="NZ_BAABCD010000002.1"/>
</dbReference>
<comment type="cofactor">
    <cofactor evidence="1">
        <name>FAD</name>
        <dbReference type="ChEBI" id="CHEBI:57692"/>
    </cofactor>
</comment>
<dbReference type="Pfam" id="PF07992">
    <property type="entry name" value="Pyr_redox_2"/>
    <property type="match status" value="1"/>
</dbReference>
<dbReference type="InterPro" id="IPR028202">
    <property type="entry name" value="Reductase_C"/>
</dbReference>
<evidence type="ECO:0000313" key="8">
    <source>
        <dbReference type="Proteomes" id="UP001595836"/>
    </source>
</evidence>
<evidence type="ECO:0000313" key="7">
    <source>
        <dbReference type="EMBL" id="MFC4754135.1"/>
    </source>
</evidence>
<keyword evidence="4" id="KW-0560">Oxidoreductase</keyword>
<dbReference type="PANTHER" id="PTHR43557">
    <property type="entry name" value="APOPTOSIS-INDUCING FACTOR 1"/>
    <property type="match status" value="1"/>
</dbReference>
<reference evidence="8" key="1">
    <citation type="journal article" date="2019" name="Int. J. Syst. Evol. Microbiol.">
        <title>The Global Catalogue of Microorganisms (GCM) 10K type strain sequencing project: providing services to taxonomists for standard genome sequencing and annotation.</title>
        <authorList>
            <consortium name="The Broad Institute Genomics Platform"/>
            <consortium name="The Broad Institute Genome Sequencing Center for Infectious Disease"/>
            <person name="Wu L."/>
            <person name="Ma J."/>
        </authorList>
    </citation>
    <scope>NUCLEOTIDE SEQUENCE [LARGE SCALE GENOMIC DNA]</scope>
    <source>
        <strain evidence="8">JCM 11882</strain>
    </source>
</reference>
<evidence type="ECO:0000259" key="5">
    <source>
        <dbReference type="Pfam" id="PF07992"/>
    </source>
</evidence>